<proteinExistence type="predicted"/>
<dbReference type="EMBL" id="JAMKFB020000021">
    <property type="protein sequence ID" value="KAL0163264.1"/>
    <property type="molecule type" value="Genomic_DNA"/>
</dbReference>
<name>A0ABD0NMR9_CIRMR</name>
<sequence>DSSQVIESYKSGFEPPGDVEFEDYGQAIKRTVSETSLTNSRPDTKPDRSSKGKSKTLWPFIKKNKVAHTGITFAFTYFDLNSKT</sequence>
<keyword evidence="3" id="KW-1185">Reference proteome</keyword>
<comment type="caution">
    <text evidence="2">The sequence shown here is derived from an EMBL/GenBank/DDBJ whole genome shotgun (WGS) entry which is preliminary data.</text>
</comment>
<organism evidence="2 3">
    <name type="scientific">Cirrhinus mrigala</name>
    <name type="common">Mrigala</name>
    <dbReference type="NCBI Taxonomy" id="683832"/>
    <lineage>
        <taxon>Eukaryota</taxon>
        <taxon>Metazoa</taxon>
        <taxon>Chordata</taxon>
        <taxon>Craniata</taxon>
        <taxon>Vertebrata</taxon>
        <taxon>Euteleostomi</taxon>
        <taxon>Actinopterygii</taxon>
        <taxon>Neopterygii</taxon>
        <taxon>Teleostei</taxon>
        <taxon>Ostariophysi</taxon>
        <taxon>Cypriniformes</taxon>
        <taxon>Cyprinidae</taxon>
        <taxon>Labeoninae</taxon>
        <taxon>Labeonini</taxon>
        <taxon>Cirrhinus</taxon>
    </lineage>
</organism>
<evidence type="ECO:0000256" key="1">
    <source>
        <dbReference type="SAM" id="MobiDB-lite"/>
    </source>
</evidence>
<evidence type="ECO:0000313" key="2">
    <source>
        <dbReference type="EMBL" id="KAL0163264.1"/>
    </source>
</evidence>
<feature type="non-terminal residue" evidence="2">
    <location>
        <position position="1"/>
    </location>
</feature>
<reference evidence="2 3" key="1">
    <citation type="submission" date="2024-05" db="EMBL/GenBank/DDBJ databases">
        <title>Genome sequencing and assembly of Indian major carp, Cirrhinus mrigala (Hamilton, 1822).</title>
        <authorList>
            <person name="Mohindra V."/>
            <person name="Chowdhury L.M."/>
            <person name="Lal K."/>
            <person name="Jena J.K."/>
        </authorList>
    </citation>
    <scope>NUCLEOTIDE SEQUENCE [LARGE SCALE GENOMIC DNA]</scope>
    <source>
        <strain evidence="2">CM1030</strain>
        <tissue evidence="2">Blood</tissue>
    </source>
</reference>
<dbReference type="AlphaFoldDB" id="A0ABD0NMR9"/>
<feature type="region of interest" description="Disordered" evidence="1">
    <location>
        <begin position="32"/>
        <end position="54"/>
    </location>
</feature>
<accession>A0ABD0NMR9</accession>
<dbReference type="Proteomes" id="UP001529510">
    <property type="component" value="Unassembled WGS sequence"/>
</dbReference>
<gene>
    <name evidence="2" type="ORF">M9458_042660</name>
</gene>
<protein>
    <submittedName>
        <fullName evidence="2">Uncharacterized protein</fullName>
    </submittedName>
</protein>
<evidence type="ECO:0000313" key="3">
    <source>
        <dbReference type="Proteomes" id="UP001529510"/>
    </source>
</evidence>